<reference evidence="2" key="2">
    <citation type="submission" date="2023-05" db="EMBL/GenBank/DDBJ databases">
        <authorList>
            <consortium name="Lawrence Berkeley National Laboratory"/>
            <person name="Steindorff A."/>
            <person name="Hensen N."/>
            <person name="Bonometti L."/>
            <person name="Westerberg I."/>
            <person name="Brannstrom I.O."/>
            <person name="Guillou S."/>
            <person name="Cros-Aarteil S."/>
            <person name="Calhoun S."/>
            <person name="Haridas S."/>
            <person name="Kuo A."/>
            <person name="Mondo S."/>
            <person name="Pangilinan J."/>
            <person name="Riley R."/>
            <person name="Labutti K."/>
            <person name="Andreopoulos B."/>
            <person name="Lipzen A."/>
            <person name="Chen C."/>
            <person name="Yanf M."/>
            <person name="Daum C."/>
            <person name="Ng V."/>
            <person name="Clum A."/>
            <person name="Ohm R."/>
            <person name="Martin F."/>
            <person name="Silar P."/>
            <person name="Natvig D."/>
            <person name="Lalanne C."/>
            <person name="Gautier V."/>
            <person name="Ament-Velasquez S.L."/>
            <person name="Kruys A."/>
            <person name="Hutchinson M.I."/>
            <person name="Powell A.J."/>
            <person name="Barry K."/>
            <person name="Miller A.N."/>
            <person name="Grigoriev I.V."/>
            <person name="Debuchy R."/>
            <person name="Gladieux P."/>
            <person name="Thoren M.H."/>
            <person name="Johannesson H."/>
        </authorList>
    </citation>
    <scope>NUCLEOTIDE SEQUENCE</scope>
    <source>
        <strain evidence="2">PSN243</strain>
    </source>
</reference>
<feature type="domain" description="Heterokaryon incompatibility" evidence="1">
    <location>
        <begin position="1"/>
        <end position="109"/>
    </location>
</feature>
<keyword evidence="3" id="KW-1185">Reference proteome</keyword>
<protein>
    <recommendedName>
        <fullName evidence="1">Heterokaryon incompatibility domain-containing protein</fullName>
    </recommendedName>
</protein>
<evidence type="ECO:0000313" key="2">
    <source>
        <dbReference type="EMBL" id="KAK4442075.1"/>
    </source>
</evidence>
<reference evidence="2" key="1">
    <citation type="journal article" date="2023" name="Mol. Phylogenet. Evol.">
        <title>Genome-scale phylogeny and comparative genomics of the fungal order Sordariales.</title>
        <authorList>
            <person name="Hensen N."/>
            <person name="Bonometti L."/>
            <person name="Westerberg I."/>
            <person name="Brannstrom I.O."/>
            <person name="Guillou S."/>
            <person name="Cros-Aarteil S."/>
            <person name="Calhoun S."/>
            <person name="Haridas S."/>
            <person name="Kuo A."/>
            <person name="Mondo S."/>
            <person name="Pangilinan J."/>
            <person name="Riley R."/>
            <person name="LaButti K."/>
            <person name="Andreopoulos B."/>
            <person name="Lipzen A."/>
            <person name="Chen C."/>
            <person name="Yan M."/>
            <person name="Daum C."/>
            <person name="Ng V."/>
            <person name="Clum A."/>
            <person name="Steindorff A."/>
            <person name="Ohm R.A."/>
            <person name="Martin F."/>
            <person name="Silar P."/>
            <person name="Natvig D.O."/>
            <person name="Lalanne C."/>
            <person name="Gautier V."/>
            <person name="Ament-Velasquez S.L."/>
            <person name="Kruys A."/>
            <person name="Hutchinson M.I."/>
            <person name="Powell A.J."/>
            <person name="Barry K."/>
            <person name="Miller A.N."/>
            <person name="Grigoriev I.V."/>
            <person name="Debuchy R."/>
            <person name="Gladieux P."/>
            <person name="Hiltunen Thoren M."/>
            <person name="Johannesson H."/>
        </authorList>
    </citation>
    <scope>NUCLEOTIDE SEQUENCE</scope>
    <source>
        <strain evidence="2">PSN243</strain>
    </source>
</reference>
<gene>
    <name evidence="2" type="ORF">QBC34DRAFT_419311</name>
</gene>
<evidence type="ECO:0000259" key="1">
    <source>
        <dbReference type="Pfam" id="PF06985"/>
    </source>
</evidence>
<dbReference type="AlphaFoldDB" id="A0AAV9FZG6"/>
<dbReference type="PANTHER" id="PTHR24148">
    <property type="entry name" value="ANKYRIN REPEAT DOMAIN-CONTAINING PROTEIN 39 HOMOLOG-RELATED"/>
    <property type="match status" value="1"/>
</dbReference>
<dbReference type="Proteomes" id="UP001321760">
    <property type="component" value="Unassembled WGS sequence"/>
</dbReference>
<dbReference type="Pfam" id="PF06985">
    <property type="entry name" value="HET"/>
    <property type="match status" value="1"/>
</dbReference>
<dbReference type="InterPro" id="IPR010730">
    <property type="entry name" value="HET"/>
</dbReference>
<dbReference type="PANTHER" id="PTHR24148:SF64">
    <property type="entry name" value="HETEROKARYON INCOMPATIBILITY DOMAIN-CONTAINING PROTEIN"/>
    <property type="match status" value="1"/>
</dbReference>
<name>A0AAV9FZG6_9PEZI</name>
<dbReference type="InterPro" id="IPR052895">
    <property type="entry name" value="HetReg/Transcr_Mod"/>
</dbReference>
<dbReference type="EMBL" id="MU866035">
    <property type="protein sequence ID" value="KAK4442075.1"/>
    <property type="molecule type" value="Genomic_DNA"/>
</dbReference>
<proteinExistence type="predicted"/>
<accession>A0AAV9FZG6</accession>
<dbReference type="Pfam" id="PF26639">
    <property type="entry name" value="Het-6_barrel"/>
    <property type="match status" value="1"/>
</dbReference>
<organism evidence="2 3">
    <name type="scientific">Podospora aff. communis PSN243</name>
    <dbReference type="NCBI Taxonomy" id="3040156"/>
    <lineage>
        <taxon>Eukaryota</taxon>
        <taxon>Fungi</taxon>
        <taxon>Dikarya</taxon>
        <taxon>Ascomycota</taxon>
        <taxon>Pezizomycotina</taxon>
        <taxon>Sordariomycetes</taxon>
        <taxon>Sordariomycetidae</taxon>
        <taxon>Sordariales</taxon>
        <taxon>Podosporaceae</taxon>
        <taxon>Podospora</taxon>
    </lineage>
</organism>
<evidence type="ECO:0000313" key="3">
    <source>
        <dbReference type="Proteomes" id="UP001321760"/>
    </source>
</evidence>
<sequence>MGAIYARADRVLVCMGDAVTAGADARVAELVELSAPLVGESGPGRGHDGADETSVADDHELAVMLEAMHDSWSKEEARCLLLEKREASWASVRELLNRSWFRRVWVVQEVGLARNPVVLFGNESFGYRRLIKMVDWAASQWELAGFEVSLLLIHYEWADWACAAKTLEKTFYDLIDHASLLSCKDPRDRIYAFLGHPLARVQGGDGDTDMPIIIPDYAKELNELYLDVQKLFLDMVGVRALVAVEHDEESLTDGYPSWVTRWHISNKPNNISRLPAKTFSAGGPVDETYQPDILGSVLKLKGAAVDTLWKVFQIDIADADFLVCFSDGESPSKQLTLRKMLDFLTSEDTPCIYHDERGYATSERALNGFGTTLCGGQPWHSGYRRYRDGLMWLLSANGTGSSRLTEPLSPRHEADMRLYFVYLEAKCRGRAFAVTAGGRYCLTPRRARPGDQVCIIRGLDVPFVMRVDGRRRVLLEEAYVHGIMEGEAMEMISRRELMEATFVIQ</sequence>
<comment type="caution">
    <text evidence="2">The sequence shown here is derived from an EMBL/GenBank/DDBJ whole genome shotgun (WGS) entry which is preliminary data.</text>
</comment>